<dbReference type="GO" id="GO:0005737">
    <property type="term" value="C:cytoplasm"/>
    <property type="evidence" value="ECO:0007669"/>
    <property type="project" value="UniProtKB-SubCell"/>
</dbReference>
<evidence type="ECO:0000259" key="6">
    <source>
        <dbReference type="Pfam" id="PF04377"/>
    </source>
</evidence>
<dbReference type="AlphaFoldDB" id="E7RX34"/>
<gene>
    <name evidence="4" type="primary">bpt</name>
    <name evidence="7" type="ORF">HMPREF0551_1247</name>
</gene>
<dbReference type="SUPFAM" id="SSF55729">
    <property type="entry name" value="Acyl-CoA N-acyltransferases (Nat)"/>
    <property type="match status" value="1"/>
</dbReference>
<dbReference type="RefSeq" id="WP_005673504.1">
    <property type="nucleotide sequence ID" value="NZ_CP146288.1"/>
</dbReference>
<sequence>MSDNRPPTQRYIRLYVTAAFPCSYLPNRFARSQVAEPAASIDADNYGELVRAGFRRSGRFTYRPRCDSCQACIPVRVPVHQFRPDRSQRRAIRRHGSLISRNLPLVFSDEHYALYIRYQQARHSGGSMDEDDEDQYREYLLQSGVDTRLVEFRTPDSTLVMVSVIDVLDDGLSAVYTFFEPDLPGGSLGTYGILWQIRMCQVLGLDYLYLGYWIEEARSMRYKSNFRPLEQRIDGQWIPLKD</sequence>
<organism evidence="7 8">
    <name type="scientific">Lautropia mirabilis ATCC 51599</name>
    <dbReference type="NCBI Taxonomy" id="887898"/>
    <lineage>
        <taxon>Bacteria</taxon>
        <taxon>Pseudomonadati</taxon>
        <taxon>Pseudomonadota</taxon>
        <taxon>Betaproteobacteria</taxon>
        <taxon>Burkholderiales</taxon>
        <taxon>Burkholderiaceae</taxon>
        <taxon>Lautropia</taxon>
    </lineage>
</organism>
<dbReference type="PANTHER" id="PTHR21367:SF1">
    <property type="entry name" value="ARGINYL-TRNA--PROTEIN TRANSFERASE 1"/>
    <property type="match status" value="1"/>
</dbReference>
<feature type="domain" description="N-end rule aminoacyl transferase C-terminal" evidence="6">
    <location>
        <begin position="110"/>
        <end position="230"/>
    </location>
</feature>
<dbReference type="eggNOG" id="COG2935">
    <property type="taxonomic scope" value="Bacteria"/>
</dbReference>
<dbReference type="InterPro" id="IPR030700">
    <property type="entry name" value="N-end_Aminoacyl_Trfase"/>
</dbReference>
<dbReference type="Pfam" id="PF04376">
    <property type="entry name" value="ATE_N"/>
    <property type="match status" value="1"/>
</dbReference>
<dbReference type="GO" id="GO:0008914">
    <property type="term" value="F:leucyl-tRNA--protein transferase activity"/>
    <property type="evidence" value="ECO:0007669"/>
    <property type="project" value="UniProtKB-UniRule"/>
</dbReference>
<dbReference type="InterPro" id="IPR007471">
    <property type="entry name" value="N-end_Aminoacyl_Trfase_N"/>
</dbReference>
<dbReference type="PIRSF" id="PIRSF037208">
    <property type="entry name" value="ATE_pro_prd"/>
    <property type="match status" value="1"/>
</dbReference>
<dbReference type="STRING" id="887898.HMPREF0551_1247"/>
<evidence type="ECO:0000256" key="4">
    <source>
        <dbReference type="HAMAP-Rule" id="MF_00689"/>
    </source>
</evidence>
<dbReference type="EC" id="2.3.2.29" evidence="4"/>
<dbReference type="InterPro" id="IPR007472">
    <property type="entry name" value="N-end_Aminoacyl_Trfase_C"/>
</dbReference>
<feature type="domain" description="N-end aminoacyl transferase N-terminal" evidence="5">
    <location>
        <begin position="21"/>
        <end position="90"/>
    </location>
</feature>
<dbReference type="NCBIfam" id="NF002346">
    <property type="entry name" value="PRK01305.2-3"/>
    <property type="match status" value="1"/>
</dbReference>
<dbReference type="InterPro" id="IPR017138">
    <property type="entry name" value="Asp_Glu_LeuTrfase"/>
</dbReference>
<evidence type="ECO:0000313" key="8">
    <source>
        <dbReference type="Proteomes" id="UP000011021"/>
    </source>
</evidence>
<proteinExistence type="inferred from homology"/>
<protein>
    <recommendedName>
        <fullName evidence="4">Aspartate/glutamate leucyltransferase</fullName>
        <ecNumber evidence="4">2.3.2.29</ecNumber>
    </recommendedName>
</protein>
<keyword evidence="1 4" id="KW-0963">Cytoplasm</keyword>
<evidence type="ECO:0000256" key="3">
    <source>
        <dbReference type="ARBA" id="ARBA00023315"/>
    </source>
</evidence>
<dbReference type="HAMAP" id="MF_00689">
    <property type="entry name" value="Bpt"/>
    <property type="match status" value="1"/>
</dbReference>
<evidence type="ECO:0000259" key="5">
    <source>
        <dbReference type="Pfam" id="PF04376"/>
    </source>
</evidence>
<dbReference type="InterPro" id="IPR016181">
    <property type="entry name" value="Acyl_CoA_acyltransferase"/>
</dbReference>
<dbReference type="GO" id="GO:0071596">
    <property type="term" value="P:ubiquitin-dependent protein catabolic process via the N-end rule pathway"/>
    <property type="evidence" value="ECO:0007669"/>
    <property type="project" value="InterPro"/>
</dbReference>
<dbReference type="NCBIfam" id="NF002341">
    <property type="entry name" value="PRK01305.1-1"/>
    <property type="match status" value="1"/>
</dbReference>
<dbReference type="NCBIfam" id="NF002342">
    <property type="entry name" value="PRK01305.1-3"/>
    <property type="match status" value="1"/>
</dbReference>
<name>E7RX34_9BURK</name>
<dbReference type="EMBL" id="AEQP01000006">
    <property type="protein sequence ID" value="EFV95025.1"/>
    <property type="molecule type" value="Genomic_DNA"/>
</dbReference>
<dbReference type="GO" id="GO:0004057">
    <property type="term" value="F:arginyl-tRNA--protein transferase activity"/>
    <property type="evidence" value="ECO:0007669"/>
    <property type="project" value="InterPro"/>
</dbReference>
<dbReference type="Pfam" id="PF04377">
    <property type="entry name" value="ATE_C"/>
    <property type="match status" value="1"/>
</dbReference>
<dbReference type="Proteomes" id="UP000011021">
    <property type="component" value="Unassembled WGS sequence"/>
</dbReference>
<keyword evidence="8" id="KW-1185">Reference proteome</keyword>
<reference evidence="7 8" key="1">
    <citation type="submission" date="2010-12" db="EMBL/GenBank/DDBJ databases">
        <authorList>
            <person name="Muzny D."/>
            <person name="Qin X."/>
            <person name="Deng J."/>
            <person name="Jiang H."/>
            <person name="Liu Y."/>
            <person name="Qu J."/>
            <person name="Song X.-Z."/>
            <person name="Zhang L."/>
            <person name="Thornton R."/>
            <person name="Coyle M."/>
            <person name="Francisco L."/>
            <person name="Jackson L."/>
            <person name="Javaid M."/>
            <person name="Korchina V."/>
            <person name="Kovar C."/>
            <person name="Mata R."/>
            <person name="Mathew T."/>
            <person name="Ngo R."/>
            <person name="Nguyen L."/>
            <person name="Nguyen N."/>
            <person name="Okwuonu G."/>
            <person name="Ongeri F."/>
            <person name="Pham C."/>
            <person name="Simmons D."/>
            <person name="Wilczek-Boney K."/>
            <person name="Hale W."/>
            <person name="Jakkamsetti A."/>
            <person name="Pham P."/>
            <person name="Ruth R."/>
            <person name="San Lucas F."/>
            <person name="Warren J."/>
            <person name="Zhang J."/>
            <person name="Zhao Z."/>
            <person name="Zhou C."/>
            <person name="Zhu D."/>
            <person name="Lee S."/>
            <person name="Bess C."/>
            <person name="Blankenburg K."/>
            <person name="Forbes L."/>
            <person name="Fu Q."/>
            <person name="Gubbala S."/>
            <person name="Hirani K."/>
            <person name="Jayaseelan J.C."/>
            <person name="Lara F."/>
            <person name="Munidasa M."/>
            <person name="Palculict T."/>
            <person name="Patil S."/>
            <person name="Pu L.-L."/>
            <person name="Saada N."/>
            <person name="Tang L."/>
            <person name="Weissenberger G."/>
            <person name="Zhu Y."/>
            <person name="Hemphill L."/>
            <person name="Shang Y."/>
            <person name="Youmans B."/>
            <person name="Ayvaz T."/>
            <person name="Ross M."/>
            <person name="Santibanez J."/>
            <person name="Aqrawi P."/>
            <person name="Gross S."/>
            <person name="Joshi V."/>
            <person name="Fowler G."/>
            <person name="Nazareth L."/>
            <person name="Reid J."/>
            <person name="Worley K."/>
            <person name="Petrosino J."/>
            <person name="Highlander S."/>
            <person name="Gibbs R."/>
        </authorList>
    </citation>
    <scope>NUCLEOTIDE SEQUENCE [LARGE SCALE GENOMIC DNA]</scope>
    <source>
        <strain evidence="7 8">ATCC 51599</strain>
    </source>
</reference>
<keyword evidence="2 4" id="KW-0808">Transferase</keyword>
<keyword evidence="3 4" id="KW-0012">Acyltransferase</keyword>
<evidence type="ECO:0000313" key="7">
    <source>
        <dbReference type="EMBL" id="EFV95025.1"/>
    </source>
</evidence>
<evidence type="ECO:0000256" key="2">
    <source>
        <dbReference type="ARBA" id="ARBA00022679"/>
    </source>
</evidence>
<evidence type="ECO:0000256" key="1">
    <source>
        <dbReference type="ARBA" id="ARBA00022490"/>
    </source>
</evidence>
<comment type="similarity">
    <text evidence="4">Belongs to the R-transferase family. Bpt subfamily.</text>
</comment>
<accession>E7RX34</accession>
<comment type="catalytic activity">
    <reaction evidence="4">
        <text>N-terminal L-glutamyl-[protein] + L-leucyl-tRNA(Leu) = N-terminal L-leucyl-L-glutamyl-[protein] + tRNA(Leu) + H(+)</text>
        <dbReference type="Rhea" id="RHEA:50412"/>
        <dbReference type="Rhea" id="RHEA-COMP:9613"/>
        <dbReference type="Rhea" id="RHEA-COMP:9622"/>
        <dbReference type="Rhea" id="RHEA-COMP:12664"/>
        <dbReference type="Rhea" id="RHEA-COMP:12668"/>
        <dbReference type="ChEBI" id="CHEBI:15378"/>
        <dbReference type="ChEBI" id="CHEBI:64721"/>
        <dbReference type="ChEBI" id="CHEBI:78442"/>
        <dbReference type="ChEBI" id="CHEBI:78494"/>
        <dbReference type="ChEBI" id="CHEBI:133041"/>
        <dbReference type="EC" id="2.3.2.29"/>
    </reaction>
</comment>
<comment type="function">
    <text evidence="4">Functions in the N-end rule pathway of protein degradation where it conjugates Leu from its aminoacyl-tRNA to the N-termini of proteins containing an N-terminal aspartate or glutamate.</text>
</comment>
<dbReference type="PANTHER" id="PTHR21367">
    <property type="entry name" value="ARGININE-TRNA-PROTEIN TRANSFERASE 1"/>
    <property type="match status" value="1"/>
</dbReference>
<dbReference type="HOGENOM" id="CLU_077607_0_0_4"/>
<comment type="subcellular location">
    <subcellularLocation>
        <location evidence="4">Cytoplasm</location>
    </subcellularLocation>
</comment>
<comment type="caution">
    <text evidence="7">The sequence shown here is derived from an EMBL/GenBank/DDBJ whole genome shotgun (WGS) entry which is preliminary data.</text>
</comment>
<comment type="catalytic activity">
    <reaction evidence="4">
        <text>N-terminal L-aspartyl-[protein] + L-leucyl-tRNA(Leu) = N-terminal L-leucyl-L-aspartyl-[protein] + tRNA(Leu) + H(+)</text>
        <dbReference type="Rhea" id="RHEA:50420"/>
        <dbReference type="Rhea" id="RHEA-COMP:9613"/>
        <dbReference type="Rhea" id="RHEA-COMP:9622"/>
        <dbReference type="Rhea" id="RHEA-COMP:12669"/>
        <dbReference type="Rhea" id="RHEA-COMP:12674"/>
        <dbReference type="ChEBI" id="CHEBI:15378"/>
        <dbReference type="ChEBI" id="CHEBI:64720"/>
        <dbReference type="ChEBI" id="CHEBI:78442"/>
        <dbReference type="ChEBI" id="CHEBI:78494"/>
        <dbReference type="ChEBI" id="CHEBI:133042"/>
        <dbReference type="EC" id="2.3.2.29"/>
    </reaction>
</comment>